<gene>
    <name evidence="2" type="ORF">D0Z07_2478</name>
</gene>
<dbReference type="InterPro" id="IPR050180">
    <property type="entry name" value="RNR_Ribonuclease"/>
</dbReference>
<dbReference type="GO" id="GO:0000175">
    <property type="term" value="F:3'-5'-RNA exonuclease activity"/>
    <property type="evidence" value="ECO:0007669"/>
    <property type="project" value="TreeGrafter"/>
</dbReference>
<dbReference type="Pfam" id="PF23216">
    <property type="entry name" value="WHD_CYT4"/>
    <property type="match status" value="1"/>
</dbReference>
<proteinExistence type="predicted"/>
<dbReference type="InterPro" id="IPR057912">
    <property type="entry name" value="OB_CYT4_C"/>
</dbReference>
<dbReference type="GO" id="GO:0003723">
    <property type="term" value="F:RNA binding"/>
    <property type="evidence" value="ECO:0007669"/>
    <property type="project" value="InterPro"/>
</dbReference>
<organism evidence="2 3">
    <name type="scientific">Hyphodiscus hymeniophilus</name>
    <dbReference type="NCBI Taxonomy" id="353542"/>
    <lineage>
        <taxon>Eukaryota</taxon>
        <taxon>Fungi</taxon>
        <taxon>Dikarya</taxon>
        <taxon>Ascomycota</taxon>
        <taxon>Pezizomycotina</taxon>
        <taxon>Leotiomycetes</taxon>
        <taxon>Helotiales</taxon>
        <taxon>Hyphodiscaceae</taxon>
        <taxon>Hyphodiscus</taxon>
    </lineage>
</organism>
<accession>A0A9P6VN96</accession>
<dbReference type="Proteomes" id="UP000785200">
    <property type="component" value="Unassembled WGS sequence"/>
</dbReference>
<dbReference type="GO" id="GO:0000932">
    <property type="term" value="C:P-body"/>
    <property type="evidence" value="ECO:0007669"/>
    <property type="project" value="TreeGrafter"/>
</dbReference>
<dbReference type="EMBL" id="VNKQ01000005">
    <property type="protein sequence ID" value="KAG0651140.1"/>
    <property type="molecule type" value="Genomic_DNA"/>
</dbReference>
<name>A0A9P6VN96_9HELO</name>
<dbReference type="Pfam" id="PF00773">
    <property type="entry name" value="RNB"/>
    <property type="match status" value="1"/>
</dbReference>
<evidence type="ECO:0000313" key="2">
    <source>
        <dbReference type="EMBL" id="KAG0651140.1"/>
    </source>
</evidence>
<dbReference type="Pfam" id="PF25522">
    <property type="entry name" value="OB_cyt-4"/>
    <property type="match status" value="1"/>
</dbReference>
<sequence>MLMEVDHWQPSARRFPGSVQGIELFTQETDRSAVLRIILIIQGIEKVQLGVVLNNLTHTDNGDHRIELDEDETENDAPLILYDDLVDVGDRRGFLLPGDLVELRAVVGQAEQLAIYVREVENQSQFYTMSGKWIHRSSQSVHFFVPHFVDSQELDDILPYLPTTDVSSTLRDKLQDLPPSVPRDAGKALIRKMLKFWAASDAEYQASSPNLDNAHERVAHNSRFSYATLEEIAKRILPATSPEIERGTIPPTFFTLSIDRFSVTTKASGTSPHSVSVLEQFAIRMRNLIDLSRKTQPFTVYGTILPSELRKEDYSNQTRLTELRDGALDGLAGSFILFLESWVALSSFGYSSSLNGIGSEILRAIQRYDEANLDRTTGWTFLQEIGQVAPWENRLSYELRLPGVGRRLKDHVLPQPPTRASLKDSLKGLRKDFHHLPVFCIDDPGAHEIDDGISIEATDIHDEYWVHVHTADPSSYLTVGSEAADYAETFIENVYMPEQAYSMIPPDTVMSHFSLAPGRPTMTFSARMNKTGHIIDMKITPGRIKQVLYLSPAALQQAVHGTPSTDMEEIRAVGSAVPDSAKTLHRRTMMESHELSDSARAELQLLDEIGAAHAAILRARGGVDQNFPPRPKIAVQVHEKSRGIHGDSPRIALSTVGVATESNTRPNQGNLVQSFMLVAAQVAARWCNDRGIPVPYRVTPRNPAKEDPSDFFIREVLPSRAVNGMAPIEVTSEYLRLIGGVLPSITPGPHAAVGVDMMARWSTLLEEARLGQSLVGNTRDDFLPFSKARVEALLPRIDTREKLIKHAQKEADRQWLCIFLLRAWQLKETELPPTMPFLVRRISIDEGKIFGMLTDFSTRAHCSILDEMDLEKIQLGETLDVELDHIDVYERKIQVKIV</sequence>
<reference evidence="2" key="1">
    <citation type="submission" date="2019-07" db="EMBL/GenBank/DDBJ databases">
        <title>Hyphodiscus hymeniophilus genome sequencing and assembly.</title>
        <authorList>
            <person name="Kramer G."/>
            <person name="Nodwell J."/>
        </authorList>
    </citation>
    <scope>NUCLEOTIDE SEQUENCE</scope>
    <source>
        <strain evidence="2">ATCC 34498</strain>
    </source>
</reference>
<dbReference type="SUPFAM" id="SSF50249">
    <property type="entry name" value="Nucleic acid-binding proteins"/>
    <property type="match status" value="1"/>
</dbReference>
<evidence type="ECO:0000313" key="3">
    <source>
        <dbReference type="Proteomes" id="UP000785200"/>
    </source>
</evidence>
<dbReference type="InterPro" id="IPR001900">
    <property type="entry name" value="RNase_II/R"/>
</dbReference>
<evidence type="ECO:0000259" key="1">
    <source>
        <dbReference type="SMART" id="SM00955"/>
    </source>
</evidence>
<feature type="domain" description="RNB" evidence="1">
    <location>
        <begin position="430"/>
        <end position="764"/>
    </location>
</feature>
<dbReference type="PANTHER" id="PTHR23355">
    <property type="entry name" value="RIBONUCLEASE"/>
    <property type="match status" value="1"/>
</dbReference>
<dbReference type="SMART" id="SM00955">
    <property type="entry name" value="RNB"/>
    <property type="match status" value="1"/>
</dbReference>
<protein>
    <submittedName>
        <fullName evidence="2">Cyt-4</fullName>
    </submittedName>
</protein>
<dbReference type="InterPro" id="IPR056625">
    <property type="entry name" value="SH3_CYT4"/>
</dbReference>
<dbReference type="Pfam" id="PF23214">
    <property type="entry name" value="SH3_CYT4"/>
    <property type="match status" value="1"/>
</dbReference>
<dbReference type="InterPro" id="IPR056624">
    <property type="entry name" value="WH_CYT4"/>
</dbReference>
<dbReference type="OrthoDB" id="2285229at2759"/>
<dbReference type="AlphaFoldDB" id="A0A9P6VN96"/>
<dbReference type="PANTHER" id="PTHR23355:SF65">
    <property type="entry name" value="EXORIBONUCLEASE CYT-4, PUTATIVE (AFU_ORTHOLOGUE AFUA_7G01550)-RELATED"/>
    <property type="match status" value="1"/>
</dbReference>
<dbReference type="InterPro" id="IPR012340">
    <property type="entry name" value="NA-bd_OB-fold"/>
</dbReference>
<dbReference type="GO" id="GO:0006402">
    <property type="term" value="P:mRNA catabolic process"/>
    <property type="evidence" value="ECO:0007669"/>
    <property type="project" value="TreeGrafter"/>
</dbReference>
<keyword evidence="3" id="KW-1185">Reference proteome</keyword>
<comment type="caution">
    <text evidence="2">The sequence shown here is derived from an EMBL/GenBank/DDBJ whole genome shotgun (WGS) entry which is preliminary data.</text>
</comment>